<dbReference type="EMBL" id="JACJIQ010000001">
    <property type="protein sequence ID" value="MBA9075734.1"/>
    <property type="molecule type" value="Genomic_DNA"/>
</dbReference>
<evidence type="ECO:0008006" key="4">
    <source>
        <dbReference type="Google" id="ProtNLM"/>
    </source>
</evidence>
<comment type="caution">
    <text evidence="2">The sequence shown here is derived from an EMBL/GenBank/DDBJ whole genome shotgun (WGS) entry which is preliminary data.</text>
</comment>
<dbReference type="PROSITE" id="PS51257">
    <property type="entry name" value="PROKAR_LIPOPROTEIN"/>
    <property type="match status" value="1"/>
</dbReference>
<organism evidence="2 3">
    <name type="scientific">Rufibacter quisquiliarum</name>
    <dbReference type="NCBI Taxonomy" id="1549639"/>
    <lineage>
        <taxon>Bacteria</taxon>
        <taxon>Pseudomonadati</taxon>
        <taxon>Bacteroidota</taxon>
        <taxon>Cytophagia</taxon>
        <taxon>Cytophagales</taxon>
        <taxon>Hymenobacteraceae</taxon>
        <taxon>Rufibacter</taxon>
    </lineage>
</organism>
<feature type="chain" id="PRO_5032741644" description="Lipoprotein" evidence="1">
    <location>
        <begin position="22"/>
        <end position="220"/>
    </location>
</feature>
<proteinExistence type="predicted"/>
<feature type="signal peptide" evidence="1">
    <location>
        <begin position="1"/>
        <end position="21"/>
    </location>
</feature>
<sequence>MRSQFSCLYPFLFCATLLLTAACDRPSDQTAVTQTENKVEEELADFRNWVAAKTAKADSTADDKWPEVKEEFKQRSARLDARLDSLSATSKEEYKELRRKFNNWEASSQQRAEMPLHGETLRRFKTELLGSPTALDSIWAPDRVHDTYATFLQNVRKNRSGWTAADWDYVDEIYQQMSHKKDAVERNISPGDKLKIKALQAEYLTLETGHDAKGLFKAVK</sequence>
<gene>
    <name evidence="2" type="ORF">FHS90_000431</name>
</gene>
<name>A0A839G8G4_9BACT</name>
<dbReference type="Proteomes" id="UP000563094">
    <property type="component" value="Unassembled WGS sequence"/>
</dbReference>
<protein>
    <recommendedName>
        <fullName evidence="4">Lipoprotein</fullName>
    </recommendedName>
</protein>
<evidence type="ECO:0000313" key="3">
    <source>
        <dbReference type="Proteomes" id="UP000563094"/>
    </source>
</evidence>
<reference evidence="2 3" key="1">
    <citation type="submission" date="2020-08" db="EMBL/GenBank/DDBJ databases">
        <title>Genomic Encyclopedia of Type Strains, Phase IV (KMG-IV): sequencing the most valuable type-strain genomes for metagenomic binning, comparative biology and taxonomic classification.</title>
        <authorList>
            <person name="Goeker M."/>
        </authorList>
    </citation>
    <scope>NUCLEOTIDE SEQUENCE [LARGE SCALE GENOMIC DNA]</scope>
    <source>
        <strain evidence="2 3">DSM 29854</strain>
    </source>
</reference>
<dbReference type="RefSeq" id="WP_066837341.1">
    <property type="nucleotide sequence ID" value="NZ_JACJIQ010000001.1"/>
</dbReference>
<keyword evidence="1" id="KW-0732">Signal</keyword>
<keyword evidence="3" id="KW-1185">Reference proteome</keyword>
<evidence type="ECO:0000256" key="1">
    <source>
        <dbReference type="SAM" id="SignalP"/>
    </source>
</evidence>
<accession>A0A839G8G4</accession>
<evidence type="ECO:0000313" key="2">
    <source>
        <dbReference type="EMBL" id="MBA9075734.1"/>
    </source>
</evidence>
<dbReference type="AlphaFoldDB" id="A0A839G8G4"/>